<dbReference type="GeneID" id="98181956"/>
<reference evidence="7 8" key="1">
    <citation type="submission" date="2024-09" db="EMBL/GenBank/DDBJ databases">
        <title>Itraconazole resistance in Madurella fahalii resulting from another homologue of gene encoding cytochrome P450 14-alpha sterol demethylase (CYP51).</title>
        <authorList>
            <person name="Yoshioka I."/>
            <person name="Fahal A.H."/>
            <person name="Kaneko S."/>
            <person name="Yaguchi T."/>
        </authorList>
    </citation>
    <scope>NUCLEOTIDE SEQUENCE [LARGE SCALE GENOMIC DNA]</scope>
    <source>
        <strain evidence="7 8">IFM 68171</strain>
    </source>
</reference>
<keyword evidence="5" id="KW-0496">Mitochondrion</keyword>
<evidence type="ECO:0000256" key="6">
    <source>
        <dbReference type="ARBA" id="ARBA00023136"/>
    </source>
</evidence>
<evidence type="ECO:0000256" key="2">
    <source>
        <dbReference type="ARBA" id="ARBA00004240"/>
    </source>
</evidence>
<keyword evidence="8" id="KW-1185">Reference proteome</keyword>
<keyword evidence="4" id="KW-0256">Endoplasmic reticulum</keyword>
<organism evidence="7 8">
    <name type="scientific">Madurella fahalii</name>
    <dbReference type="NCBI Taxonomy" id="1157608"/>
    <lineage>
        <taxon>Eukaryota</taxon>
        <taxon>Fungi</taxon>
        <taxon>Dikarya</taxon>
        <taxon>Ascomycota</taxon>
        <taxon>Pezizomycotina</taxon>
        <taxon>Sordariomycetes</taxon>
        <taxon>Sordariomycetidae</taxon>
        <taxon>Sordariales</taxon>
        <taxon>Sordariales incertae sedis</taxon>
        <taxon>Madurella</taxon>
    </lineage>
</organism>
<sequence length="148" mass="16025">MPGDTVLDGLYDPSEKGHIPDLDLVLVHGLGGNVINTWVHQPSGVVWPRDLLPTRRPLTRVLAYGYDGDVHENGFVARIRDHARTLVARLVDERDGVDPARPIVFVAHCLGGLIVKRVSDLCLVSSVIGENSADTGDVGLVCCQQRDG</sequence>
<dbReference type="Gene3D" id="3.40.50.1820">
    <property type="entry name" value="alpha/beta hydrolase"/>
    <property type="match status" value="1"/>
</dbReference>
<evidence type="ECO:0000256" key="5">
    <source>
        <dbReference type="ARBA" id="ARBA00023128"/>
    </source>
</evidence>
<dbReference type="Proteomes" id="UP001628179">
    <property type="component" value="Unassembled WGS sequence"/>
</dbReference>
<comment type="subcellular location">
    <subcellularLocation>
        <location evidence="2">Endoplasmic reticulum</location>
    </subcellularLocation>
    <subcellularLocation>
        <location evidence="3">Membrane</location>
    </subcellularLocation>
    <subcellularLocation>
        <location evidence="1">Mitochondrion</location>
    </subcellularLocation>
</comment>
<protein>
    <recommendedName>
        <fullName evidence="9">AB hydrolase-1 domain-containing protein</fullName>
    </recommendedName>
</protein>
<dbReference type="InterPro" id="IPR052374">
    <property type="entry name" value="SERAC1"/>
</dbReference>
<name>A0ABQ0GTD7_9PEZI</name>
<gene>
    <name evidence="7" type="ORF">MFIFM68171_11214</name>
</gene>
<evidence type="ECO:0000256" key="4">
    <source>
        <dbReference type="ARBA" id="ARBA00022824"/>
    </source>
</evidence>
<evidence type="ECO:0000313" key="7">
    <source>
        <dbReference type="EMBL" id="GAB1321004.1"/>
    </source>
</evidence>
<evidence type="ECO:0008006" key="9">
    <source>
        <dbReference type="Google" id="ProtNLM"/>
    </source>
</evidence>
<dbReference type="InterPro" id="IPR029058">
    <property type="entry name" value="AB_hydrolase_fold"/>
</dbReference>
<accession>A0ABQ0GTD7</accession>
<dbReference type="EMBL" id="BAAFSV010000006">
    <property type="protein sequence ID" value="GAB1321004.1"/>
    <property type="molecule type" value="Genomic_DNA"/>
</dbReference>
<proteinExistence type="predicted"/>
<dbReference type="RefSeq" id="XP_070922734.1">
    <property type="nucleotide sequence ID" value="XM_071066633.1"/>
</dbReference>
<evidence type="ECO:0000256" key="1">
    <source>
        <dbReference type="ARBA" id="ARBA00004173"/>
    </source>
</evidence>
<dbReference type="PANTHER" id="PTHR48182">
    <property type="entry name" value="PROTEIN SERAC1"/>
    <property type="match status" value="1"/>
</dbReference>
<dbReference type="PANTHER" id="PTHR48182:SF2">
    <property type="entry name" value="PROTEIN SERAC1"/>
    <property type="match status" value="1"/>
</dbReference>
<evidence type="ECO:0000256" key="3">
    <source>
        <dbReference type="ARBA" id="ARBA00004370"/>
    </source>
</evidence>
<evidence type="ECO:0000313" key="8">
    <source>
        <dbReference type="Proteomes" id="UP001628179"/>
    </source>
</evidence>
<comment type="caution">
    <text evidence="7">The sequence shown here is derived from an EMBL/GenBank/DDBJ whole genome shotgun (WGS) entry which is preliminary data.</text>
</comment>
<keyword evidence="6" id="KW-0472">Membrane</keyword>
<dbReference type="SUPFAM" id="SSF53474">
    <property type="entry name" value="alpha/beta-Hydrolases"/>
    <property type="match status" value="1"/>
</dbReference>